<dbReference type="FunCoup" id="A0A6G9IEV3">
    <property type="interactions" value="386"/>
</dbReference>
<dbReference type="GO" id="GO:1990229">
    <property type="term" value="C:iron-sulfur cluster assembly complex"/>
    <property type="evidence" value="ECO:0007669"/>
    <property type="project" value="UniProtKB-ARBA"/>
</dbReference>
<dbReference type="InterPro" id="IPR050961">
    <property type="entry name" value="BolA/IbaG_stress_morph_reg"/>
</dbReference>
<dbReference type="Proteomes" id="UP000501168">
    <property type="component" value="Chromosome"/>
</dbReference>
<reference evidence="4 5" key="1">
    <citation type="submission" date="2020-03" db="EMBL/GenBank/DDBJ databases">
        <title>Complete genome sequence of Orbus sp. IPMB12 (BCRC 80908).</title>
        <authorList>
            <person name="Lo W.-S."/>
            <person name="Chang T.-H."/>
            <person name="Kuo C.-H."/>
        </authorList>
    </citation>
    <scope>NUCLEOTIDE SEQUENCE [LARGE SCALE GENOMIC DNA]</scope>
    <source>
        <strain evidence="4 5">IPMB12</strain>
    </source>
</reference>
<dbReference type="KEGG" id="orb:IPMB12_01345"/>
<keyword evidence="5" id="KW-1185">Reference proteome</keyword>
<dbReference type="Pfam" id="PF01722">
    <property type="entry name" value="BolA"/>
    <property type="match status" value="1"/>
</dbReference>
<dbReference type="EMBL" id="CP050253">
    <property type="protein sequence ID" value="QIQ22357.1"/>
    <property type="molecule type" value="Genomic_DNA"/>
</dbReference>
<gene>
    <name evidence="4" type="primary">bolA</name>
    <name evidence="4" type="ORF">IPMB12_01345</name>
</gene>
<sequence length="106" mass="11859">MASTIMKQRITHKLNSHFFPVYLDIMNESGNHNVPAGSETHFKVIMVSDDFDGKRLVQRHRLVYDALAEELASTVHALALHLYTRAEWQQAQGKAPDSPACRGGGK</sequence>
<dbReference type="GO" id="GO:0006351">
    <property type="term" value="P:DNA-templated transcription"/>
    <property type="evidence" value="ECO:0007669"/>
    <property type="project" value="TreeGrafter"/>
</dbReference>
<name>A0A6G9IEV3_9GAMM</name>
<accession>A0A6G9IEV3</accession>
<evidence type="ECO:0000256" key="1">
    <source>
        <dbReference type="ARBA" id="ARBA00005578"/>
    </source>
</evidence>
<dbReference type="FunFam" id="3.30.300.90:FF:000001">
    <property type="entry name" value="Transcriptional regulator BolA"/>
    <property type="match status" value="1"/>
</dbReference>
<dbReference type="PANTHER" id="PTHR46229:SF2">
    <property type="entry name" value="BOLA-LIKE PROTEIN 1"/>
    <property type="match status" value="1"/>
</dbReference>
<evidence type="ECO:0000313" key="5">
    <source>
        <dbReference type="Proteomes" id="UP000501168"/>
    </source>
</evidence>
<dbReference type="PIRSF" id="PIRSF003113">
    <property type="entry name" value="BolA"/>
    <property type="match status" value="1"/>
</dbReference>
<dbReference type="InterPro" id="IPR036065">
    <property type="entry name" value="BolA-like_sf"/>
</dbReference>
<protein>
    <recommendedName>
        <fullName evidence="2">DNA-binding transcriptional regulator BolA</fullName>
    </recommendedName>
</protein>
<dbReference type="NCBIfam" id="NF008638">
    <property type="entry name" value="PRK11628.1"/>
    <property type="match status" value="1"/>
</dbReference>
<dbReference type="Gene3D" id="3.30.300.90">
    <property type="entry name" value="BolA-like"/>
    <property type="match status" value="1"/>
</dbReference>
<dbReference type="SUPFAM" id="SSF82657">
    <property type="entry name" value="BolA-like"/>
    <property type="match status" value="1"/>
</dbReference>
<evidence type="ECO:0000313" key="4">
    <source>
        <dbReference type="EMBL" id="QIQ22357.1"/>
    </source>
</evidence>
<proteinExistence type="inferred from homology"/>
<organism evidence="4 5">
    <name type="scientific">Zophobihabitans entericus</name>
    <dbReference type="NCBI Taxonomy" id="1635327"/>
    <lineage>
        <taxon>Bacteria</taxon>
        <taxon>Pseudomonadati</taxon>
        <taxon>Pseudomonadota</taxon>
        <taxon>Gammaproteobacteria</taxon>
        <taxon>Orbales</taxon>
        <taxon>Orbaceae</taxon>
        <taxon>Zophobihabitans</taxon>
    </lineage>
</organism>
<evidence type="ECO:0000256" key="3">
    <source>
        <dbReference type="RuleBase" id="RU003860"/>
    </source>
</evidence>
<dbReference type="InParanoid" id="A0A6G9IEV3"/>
<dbReference type="GO" id="GO:0005829">
    <property type="term" value="C:cytosol"/>
    <property type="evidence" value="ECO:0007669"/>
    <property type="project" value="TreeGrafter"/>
</dbReference>
<dbReference type="PANTHER" id="PTHR46229">
    <property type="entry name" value="BOLA TRANSCRIPTION REGULATOR"/>
    <property type="match status" value="1"/>
</dbReference>
<dbReference type="InterPro" id="IPR002634">
    <property type="entry name" value="BolA"/>
</dbReference>
<comment type="similarity">
    <text evidence="1 3">Belongs to the BolA/IbaG family.</text>
</comment>
<dbReference type="AlphaFoldDB" id="A0A6G9IEV3"/>
<evidence type="ECO:0000256" key="2">
    <source>
        <dbReference type="ARBA" id="ARBA00074073"/>
    </source>
</evidence>